<feature type="coiled-coil region" evidence="3">
    <location>
        <begin position="981"/>
        <end position="1011"/>
    </location>
</feature>
<dbReference type="Gene3D" id="1.25.40.20">
    <property type="entry name" value="Ankyrin repeat-containing domain"/>
    <property type="match status" value="1"/>
</dbReference>
<dbReference type="InterPro" id="IPR036770">
    <property type="entry name" value="Ankyrin_rpt-contain_sf"/>
</dbReference>
<keyword evidence="3" id="KW-0175">Coiled coil</keyword>
<evidence type="ECO:0000256" key="1">
    <source>
        <dbReference type="ARBA" id="ARBA00023121"/>
    </source>
</evidence>
<gene>
    <name evidence="5" type="ORF">FCC1311_057252</name>
</gene>
<feature type="coiled-coil region" evidence="3">
    <location>
        <begin position="363"/>
        <end position="397"/>
    </location>
</feature>
<evidence type="ECO:0000313" key="5">
    <source>
        <dbReference type="EMBL" id="GBG29504.1"/>
    </source>
</evidence>
<comment type="caution">
    <text evidence="5">The sequence shown here is derived from an EMBL/GenBank/DDBJ whole genome shotgun (WGS) entry which is preliminary data.</text>
</comment>
<keyword evidence="1" id="KW-0446">Lipid-binding</keyword>
<organism evidence="5 6">
    <name type="scientific">Hondaea fermentalgiana</name>
    <dbReference type="NCBI Taxonomy" id="2315210"/>
    <lineage>
        <taxon>Eukaryota</taxon>
        <taxon>Sar</taxon>
        <taxon>Stramenopiles</taxon>
        <taxon>Bigyra</taxon>
        <taxon>Labyrinthulomycetes</taxon>
        <taxon>Thraustochytrida</taxon>
        <taxon>Thraustochytriidae</taxon>
        <taxon>Hondaea</taxon>
    </lineage>
</organism>
<feature type="compositionally biased region" description="Basic and acidic residues" evidence="4">
    <location>
        <begin position="617"/>
        <end position="628"/>
    </location>
</feature>
<dbReference type="Pfam" id="PF12796">
    <property type="entry name" value="Ank_2"/>
    <property type="match status" value="1"/>
</dbReference>
<evidence type="ECO:0000313" key="6">
    <source>
        <dbReference type="Proteomes" id="UP000241890"/>
    </source>
</evidence>
<evidence type="ECO:0000256" key="4">
    <source>
        <dbReference type="SAM" id="MobiDB-lite"/>
    </source>
</evidence>
<dbReference type="OrthoDB" id="46564at2759"/>
<dbReference type="Proteomes" id="UP000241890">
    <property type="component" value="Unassembled WGS sequence"/>
</dbReference>
<dbReference type="PROSITE" id="PS50088">
    <property type="entry name" value="ANK_REPEAT"/>
    <property type="match status" value="1"/>
</dbReference>
<feature type="compositionally biased region" description="Low complexity" evidence="4">
    <location>
        <begin position="460"/>
        <end position="472"/>
    </location>
</feature>
<feature type="region of interest" description="Disordered" evidence="4">
    <location>
        <begin position="617"/>
        <end position="636"/>
    </location>
</feature>
<dbReference type="EMBL" id="BEYU01000059">
    <property type="protein sequence ID" value="GBG29504.1"/>
    <property type="molecule type" value="Genomic_DNA"/>
</dbReference>
<accession>A0A2R5GNQ7</accession>
<dbReference type="PANTHER" id="PTHR24119">
    <property type="entry name" value="ACYL-COA-BINDING DOMAIN-CONTAINING PROTEIN 6"/>
    <property type="match status" value="1"/>
</dbReference>
<feature type="repeat" description="ANK" evidence="2">
    <location>
        <begin position="1142"/>
        <end position="1174"/>
    </location>
</feature>
<evidence type="ECO:0000256" key="2">
    <source>
        <dbReference type="PROSITE-ProRule" id="PRU00023"/>
    </source>
</evidence>
<dbReference type="PANTHER" id="PTHR24119:SF0">
    <property type="entry name" value="ACYL-COA-BINDING DOMAIN-CONTAINING PROTEIN 6"/>
    <property type="match status" value="1"/>
</dbReference>
<keyword evidence="6" id="KW-1185">Reference proteome</keyword>
<keyword evidence="2" id="KW-0040">ANK repeat</keyword>
<reference evidence="5 6" key="1">
    <citation type="submission" date="2017-12" db="EMBL/GenBank/DDBJ databases">
        <title>Sequencing, de novo assembly and annotation of complete genome of a new Thraustochytrid species, strain FCC1311.</title>
        <authorList>
            <person name="Sedici K."/>
            <person name="Godart F."/>
            <person name="Aiese Cigliano R."/>
            <person name="Sanseverino W."/>
            <person name="Barakat M."/>
            <person name="Ortet P."/>
            <person name="Marechal E."/>
            <person name="Cagnac O."/>
            <person name="Amato A."/>
        </authorList>
    </citation>
    <scope>NUCLEOTIDE SEQUENCE [LARGE SCALE GENOMIC DNA]</scope>
</reference>
<protein>
    <submittedName>
        <fullName evidence="5">Ankyrin repeat domain-containing protein 6</fullName>
    </submittedName>
</protein>
<dbReference type="AlphaFoldDB" id="A0A2R5GNQ7"/>
<sequence>MHAARFENAAQGMKSAYLSEDEAMREEAMCLKSSLQSHKLGALDEDDGSEREDGGSAKREDLLKEIVAKAKTRIANRCRASLDRDWHRLKNVDAGRIGLASQKAVLLRLKPEKLDQIHGYFTSRIWAVKKEGGRREGLDRVEVASIAWQALMESAPAVAQIMGSVKADYDRRVLAHVMAQEHAAIAQARLIAEQYSHTEDQGPAQLEFGEVLMVLTLSMEDLVQKARAASHHIGDVFANLWMLVLQLLRDLGTQRRTHLRKCAQQKAKLSVAKEKLNKDLCETLIQHDALVSHQKKEARGEILRLQARLRTTESRFNYQKMKMMIREGDIQKLRQQENRLKRKTIALVNRRMVREIVDLAHRVEDAHVQKKESTDDHERLQKELDEALDRHRELQEELVRVFAPPKEDDFAGSALRTKKSRDRGLQSMSRKRKQSSIAGHAGLMKVSSRLSQRMSAVHGLASSPSSASLASAQRDKRITVRKRQQKEVERKEKEVRKALLGDSQNVLDDLLGRLQGLEHDVNHVRPLRADVRTRNARVQVSEADLYLQKSATGDCKRRWAVCKGGWTTKRKLPSERGNPFVPPEFMALMTNLPVAYKAKRAPLKTVRRLIYQMLEERPGAGSDGHQDDAGAAMRTSEGAQLSRDVYRSFVRNFFARKYGLPQIAEPKLVDFLDALRNATREECALADLFCRMIGIERVVADAEADHADFGLDGVEMAPPIEALEATDIAFVERLMAILVAPGPEGTPQGPIEEKETGRLYVDLVNLEEAFPRVTKVLSGATRSALWEHLHSRFAESLRLNPKVFVLPKGARRGTSLDVLPVDEVLETVLSAWQTAKQRTRDTLHALFVAADVAHDGILTDTQFALVTRAVNPGLSKLAVEELLNDALRRGTNAETVQREDFVAACFAHEVYSASDWDRAEGGLAKLARKDGVRSDRDLTLRRLRAVWEVQETQAEDAMRALDAEAVTSALEAQLSAHHERIRHFKHLVARAEEREEHLEKAEEKEKTAQESGTFELLDVEACWFALWILRYELDKVRREKEVSTALGSVHYLMRWKLRMREILGLDNDAPTSSIFLAKGRRKKELVHPVFSRCRWHRTDDFLAFLNGNKVFHFPEDGEGSGTVETIEDETLIPLEINTADDCGNTLLHVAVQNGHDDYVQVLLDRGVNVDWQNMTGQTAMHFAKAYEHKRIFFMLRFDLDNS</sequence>
<feature type="coiled-coil region" evidence="3">
    <location>
        <begin position="259"/>
        <end position="315"/>
    </location>
</feature>
<dbReference type="InterPro" id="IPR002110">
    <property type="entry name" value="Ankyrin_rpt"/>
</dbReference>
<dbReference type="PROSITE" id="PS50096">
    <property type="entry name" value="IQ"/>
    <property type="match status" value="1"/>
</dbReference>
<feature type="region of interest" description="Disordered" evidence="4">
    <location>
        <begin position="409"/>
        <end position="489"/>
    </location>
</feature>
<dbReference type="GO" id="GO:0000062">
    <property type="term" value="F:fatty-acyl-CoA binding"/>
    <property type="evidence" value="ECO:0007669"/>
    <property type="project" value="TreeGrafter"/>
</dbReference>
<name>A0A2R5GNQ7_9STRA</name>
<proteinExistence type="predicted"/>
<dbReference type="SUPFAM" id="SSF48403">
    <property type="entry name" value="Ankyrin repeat"/>
    <property type="match status" value="1"/>
</dbReference>
<dbReference type="SMART" id="SM00248">
    <property type="entry name" value="ANK"/>
    <property type="match status" value="1"/>
</dbReference>
<dbReference type="InParanoid" id="A0A2R5GNQ7"/>
<evidence type="ECO:0000256" key="3">
    <source>
        <dbReference type="SAM" id="Coils"/>
    </source>
</evidence>
<dbReference type="PROSITE" id="PS50297">
    <property type="entry name" value="ANK_REP_REGION"/>
    <property type="match status" value="1"/>
</dbReference>